<feature type="compositionally biased region" description="Low complexity" evidence="1">
    <location>
        <begin position="200"/>
        <end position="211"/>
    </location>
</feature>
<evidence type="ECO:0000313" key="3">
    <source>
        <dbReference type="Proteomes" id="UP000053558"/>
    </source>
</evidence>
<feature type="region of interest" description="Disordered" evidence="1">
    <location>
        <begin position="816"/>
        <end position="881"/>
    </location>
</feature>
<proteinExistence type="predicted"/>
<feature type="compositionally biased region" description="Basic and acidic residues" evidence="1">
    <location>
        <begin position="411"/>
        <end position="428"/>
    </location>
</feature>
<protein>
    <submittedName>
        <fullName evidence="2">Uncharacterized protein</fullName>
    </submittedName>
</protein>
<feature type="compositionally biased region" description="Polar residues" evidence="1">
    <location>
        <begin position="855"/>
        <end position="865"/>
    </location>
</feature>
<feature type="region of interest" description="Disordered" evidence="1">
    <location>
        <begin position="69"/>
        <end position="289"/>
    </location>
</feature>
<sequence length="898" mass="96099">MIHLDRNHNPLDPNANLITDDLNPHDLLQFESFNKVHDDPFFKDQDDPLVHDIDTSHLDIHQDSTLDPSTLDIAQSQDGEPQQPPPAPSSPPAPTAPQDDRSSSLSPAPETNSPKDDKKPSPQPPSQPADPSGEQDKGETDDPFSRQLTPLTELSPAPDYDDEPEKTEEGGSDGSQAANGAPGVSAEGGQSRRGEGTEGSGESNNPGGRSNPQGDVQSASRQVGNSSVRQPAPPQNPTNHNAEAGPSQSAQKPPSVAPSYSRAPSSESASFMGLRQTPGASDNAGNGPTDPKVVRILDLNAELLKICMESQSHALSITDPRLQPYALRLQNNLAWLAAAADQRHMNHNNSIPIMEAPPPLEMMSTDRIQYLYSDLSTLFAKDIARRQIMQSGQPNPPLTPTSMNGNGLKRGRPDDMVDGMNKRRDMGDAKTTMHPPAGPSVSISANAARSPSASFPGHGGAPASGGMLQSPRVSSPAMPPPPNMPSLPFGVAEAQVAASSRNRARELQIQQAREMQQRQQAALNQMQNASSRMSPPGNPSQGPGPSQANQPSPMGGSGGFSQGAGGGMPNQHPGQGHGGPIQIPQQLMQQYLQVLQNPGHPIMQMLASQIPNFMSLPPAQQIQKLHMVQTLRHQQQRNNQMQSMAQNGQMPGMQNGLMQNANQSHSSSPVSPMSQQSPVMPQQPMQGQSMQNGPFFSPQQNMFMNQGMDPRIGANYQQGSGNRPMDNSYQRQLLLMQQMRGGNASAAMQNMNPQQLLAFQRWQQQGGSISGMNQMPQGGNSVPSGGQGMNMSPTSENHFPALRSNAGIPGIARTMRSPSDSVHSPMTPRTPSRLSQQGGMGGADGFSNGMMQPPHMQSQHSPTSSGNVGNGMQNVNVGNRTSRRDRWLECRWGRSSLA</sequence>
<feature type="region of interest" description="Disordered" evidence="1">
    <location>
        <begin position="659"/>
        <end position="688"/>
    </location>
</feature>
<keyword evidence="3" id="KW-1185">Reference proteome</keyword>
<feature type="region of interest" description="Disordered" evidence="1">
    <location>
        <begin position="510"/>
        <end position="582"/>
    </location>
</feature>
<feature type="region of interest" description="Disordered" evidence="1">
    <location>
        <begin position="390"/>
        <end position="488"/>
    </location>
</feature>
<feature type="compositionally biased region" description="Basic and acidic residues" evidence="1">
    <location>
        <begin position="134"/>
        <end position="144"/>
    </location>
</feature>
<evidence type="ECO:0000256" key="1">
    <source>
        <dbReference type="SAM" id="MobiDB-lite"/>
    </source>
</evidence>
<feature type="compositionally biased region" description="Polar residues" evidence="1">
    <location>
        <begin position="69"/>
        <end position="80"/>
    </location>
</feature>
<dbReference type="OrthoDB" id="2530523at2759"/>
<dbReference type="KEGG" id="cput:CONPUDRAFT_81706"/>
<feature type="compositionally biased region" description="Low complexity" evidence="1">
    <location>
        <begin position="569"/>
        <end position="582"/>
    </location>
</feature>
<accession>A0A5M3MTT9</accession>
<dbReference type="OMA" id="MMQERMR"/>
<feature type="compositionally biased region" description="Low complexity" evidence="1">
    <location>
        <begin position="257"/>
        <end position="270"/>
    </location>
</feature>
<evidence type="ECO:0000313" key="2">
    <source>
        <dbReference type="EMBL" id="EIW82164.1"/>
    </source>
</evidence>
<organism evidence="2 3">
    <name type="scientific">Coniophora puteana (strain RWD-64-598)</name>
    <name type="common">Brown rot fungus</name>
    <dbReference type="NCBI Taxonomy" id="741705"/>
    <lineage>
        <taxon>Eukaryota</taxon>
        <taxon>Fungi</taxon>
        <taxon>Dikarya</taxon>
        <taxon>Basidiomycota</taxon>
        <taxon>Agaricomycotina</taxon>
        <taxon>Agaricomycetes</taxon>
        <taxon>Agaricomycetidae</taxon>
        <taxon>Boletales</taxon>
        <taxon>Coniophorineae</taxon>
        <taxon>Coniophoraceae</taxon>
        <taxon>Coniophora</taxon>
    </lineage>
</organism>
<reference evidence="3" key="1">
    <citation type="journal article" date="2012" name="Science">
        <title>The Paleozoic origin of enzymatic lignin decomposition reconstructed from 31 fungal genomes.</title>
        <authorList>
            <person name="Floudas D."/>
            <person name="Binder M."/>
            <person name="Riley R."/>
            <person name="Barry K."/>
            <person name="Blanchette R.A."/>
            <person name="Henrissat B."/>
            <person name="Martinez A.T."/>
            <person name="Otillar R."/>
            <person name="Spatafora J.W."/>
            <person name="Yadav J.S."/>
            <person name="Aerts A."/>
            <person name="Benoit I."/>
            <person name="Boyd A."/>
            <person name="Carlson A."/>
            <person name="Copeland A."/>
            <person name="Coutinho P.M."/>
            <person name="de Vries R.P."/>
            <person name="Ferreira P."/>
            <person name="Findley K."/>
            <person name="Foster B."/>
            <person name="Gaskell J."/>
            <person name="Glotzer D."/>
            <person name="Gorecki P."/>
            <person name="Heitman J."/>
            <person name="Hesse C."/>
            <person name="Hori C."/>
            <person name="Igarashi K."/>
            <person name="Jurgens J.A."/>
            <person name="Kallen N."/>
            <person name="Kersten P."/>
            <person name="Kohler A."/>
            <person name="Kuees U."/>
            <person name="Kumar T.K.A."/>
            <person name="Kuo A."/>
            <person name="LaButti K."/>
            <person name="Larrondo L.F."/>
            <person name="Lindquist E."/>
            <person name="Ling A."/>
            <person name="Lombard V."/>
            <person name="Lucas S."/>
            <person name="Lundell T."/>
            <person name="Martin R."/>
            <person name="McLaughlin D.J."/>
            <person name="Morgenstern I."/>
            <person name="Morin E."/>
            <person name="Murat C."/>
            <person name="Nagy L.G."/>
            <person name="Nolan M."/>
            <person name="Ohm R.A."/>
            <person name="Patyshakuliyeva A."/>
            <person name="Rokas A."/>
            <person name="Ruiz-Duenas F.J."/>
            <person name="Sabat G."/>
            <person name="Salamov A."/>
            <person name="Samejima M."/>
            <person name="Schmutz J."/>
            <person name="Slot J.C."/>
            <person name="St John F."/>
            <person name="Stenlid J."/>
            <person name="Sun H."/>
            <person name="Sun S."/>
            <person name="Syed K."/>
            <person name="Tsang A."/>
            <person name="Wiebenga A."/>
            <person name="Young D."/>
            <person name="Pisabarro A."/>
            <person name="Eastwood D.C."/>
            <person name="Martin F."/>
            <person name="Cullen D."/>
            <person name="Grigoriev I.V."/>
            <person name="Hibbett D.S."/>
        </authorList>
    </citation>
    <scope>NUCLEOTIDE SEQUENCE [LARGE SCALE GENOMIC DNA]</scope>
    <source>
        <strain evidence="3">RWD-64-598 SS2</strain>
    </source>
</reference>
<feature type="compositionally biased region" description="Polar residues" evidence="1">
    <location>
        <begin position="816"/>
        <end position="837"/>
    </location>
</feature>
<feature type="compositionally biased region" description="Low complexity" evidence="1">
    <location>
        <begin position="663"/>
        <end position="688"/>
    </location>
</feature>
<name>A0A5M3MTT9_CONPW</name>
<feature type="compositionally biased region" description="Polar residues" evidence="1">
    <location>
        <begin position="212"/>
        <end position="229"/>
    </location>
</feature>
<gene>
    <name evidence="2" type="ORF">CONPUDRAFT_81706</name>
</gene>
<comment type="caution">
    <text evidence="2">The sequence shown here is derived from an EMBL/GenBank/DDBJ whole genome shotgun (WGS) entry which is preliminary data.</text>
</comment>
<dbReference type="GeneID" id="19210292"/>
<feature type="compositionally biased region" description="Polar residues" evidence="1">
    <location>
        <begin position="103"/>
        <end position="112"/>
    </location>
</feature>
<dbReference type="EMBL" id="JH711577">
    <property type="protein sequence ID" value="EIW82164.1"/>
    <property type="molecule type" value="Genomic_DNA"/>
</dbReference>
<feature type="compositionally biased region" description="Low complexity" evidence="1">
    <location>
        <begin position="510"/>
        <end position="529"/>
    </location>
</feature>
<dbReference type="RefSeq" id="XP_007767602.1">
    <property type="nucleotide sequence ID" value="XM_007769412.1"/>
</dbReference>
<dbReference type="AlphaFoldDB" id="A0A5M3MTT9"/>
<feature type="compositionally biased region" description="Gly residues" evidence="1">
    <location>
        <begin position="555"/>
        <end position="568"/>
    </location>
</feature>
<feature type="compositionally biased region" description="Low complexity" evidence="1">
    <location>
        <begin position="866"/>
        <end position="879"/>
    </location>
</feature>
<feature type="compositionally biased region" description="Polar residues" evidence="1">
    <location>
        <begin position="441"/>
        <end position="453"/>
    </location>
</feature>
<feature type="compositionally biased region" description="Polar residues" evidence="1">
    <location>
        <begin position="237"/>
        <end position="252"/>
    </location>
</feature>
<dbReference type="Proteomes" id="UP000053558">
    <property type="component" value="Unassembled WGS sequence"/>
</dbReference>
<feature type="compositionally biased region" description="Low complexity" evidence="1">
    <location>
        <begin position="539"/>
        <end position="554"/>
    </location>
</feature>
<feature type="compositionally biased region" description="Pro residues" evidence="1">
    <location>
        <begin position="82"/>
        <end position="95"/>
    </location>
</feature>